<organism evidence="2 3">
    <name type="scientific">Microthyrium microscopicum</name>
    <dbReference type="NCBI Taxonomy" id="703497"/>
    <lineage>
        <taxon>Eukaryota</taxon>
        <taxon>Fungi</taxon>
        <taxon>Dikarya</taxon>
        <taxon>Ascomycota</taxon>
        <taxon>Pezizomycotina</taxon>
        <taxon>Dothideomycetes</taxon>
        <taxon>Dothideomycetes incertae sedis</taxon>
        <taxon>Microthyriales</taxon>
        <taxon>Microthyriaceae</taxon>
        <taxon>Microthyrium</taxon>
    </lineage>
</organism>
<accession>A0A6A6TWS6</accession>
<proteinExistence type="predicted"/>
<dbReference type="EMBL" id="MU004246">
    <property type="protein sequence ID" value="KAF2663318.1"/>
    <property type="molecule type" value="Genomic_DNA"/>
</dbReference>
<keyword evidence="3" id="KW-1185">Reference proteome</keyword>
<evidence type="ECO:0000313" key="3">
    <source>
        <dbReference type="Proteomes" id="UP000799302"/>
    </source>
</evidence>
<feature type="compositionally biased region" description="Basic and acidic residues" evidence="1">
    <location>
        <begin position="72"/>
        <end position="95"/>
    </location>
</feature>
<dbReference type="Proteomes" id="UP000799302">
    <property type="component" value="Unassembled WGS sequence"/>
</dbReference>
<name>A0A6A6TWS6_9PEZI</name>
<evidence type="ECO:0000313" key="2">
    <source>
        <dbReference type="EMBL" id="KAF2663318.1"/>
    </source>
</evidence>
<gene>
    <name evidence="2" type="ORF">BT63DRAFT_419133</name>
</gene>
<protein>
    <submittedName>
        <fullName evidence="2">Uncharacterized protein</fullName>
    </submittedName>
</protein>
<sequence length="162" mass="18422">MAQQLPSGKQVLSFLTMEGFKFDPAFYDAISDQVHEMLAYMDKREERKERERVIKSHLPSSASKSTYSTFDTTKDAKKAVNQDTKAGGERRKYEPKFNPYIPPNNSKSGSPTFDAIMIAIDEAREKLKAREERENGAWAANKYNPMTGISICPKYGNNNPRM</sequence>
<reference evidence="2" key="1">
    <citation type="journal article" date="2020" name="Stud. Mycol.">
        <title>101 Dothideomycetes genomes: a test case for predicting lifestyles and emergence of pathogens.</title>
        <authorList>
            <person name="Haridas S."/>
            <person name="Albert R."/>
            <person name="Binder M."/>
            <person name="Bloem J."/>
            <person name="Labutti K."/>
            <person name="Salamov A."/>
            <person name="Andreopoulos B."/>
            <person name="Baker S."/>
            <person name="Barry K."/>
            <person name="Bills G."/>
            <person name="Bluhm B."/>
            <person name="Cannon C."/>
            <person name="Castanera R."/>
            <person name="Culley D."/>
            <person name="Daum C."/>
            <person name="Ezra D."/>
            <person name="Gonzalez J."/>
            <person name="Henrissat B."/>
            <person name="Kuo A."/>
            <person name="Liang C."/>
            <person name="Lipzen A."/>
            <person name="Lutzoni F."/>
            <person name="Magnuson J."/>
            <person name="Mondo S."/>
            <person name="Nolan M."/>
            <person name="Ohm R."/>
            <person name="Pangilinan J."/>
            <person name="Park H.-J."/>
            <person name="Ramirez L."/>
            <person name="Alfaro M."/>
            <person name="Sun H."/>
            <person name="Tritt A."/>
            <person name="Yoshinaga Y."/>
            <person name="Zwiers L.-H."/>
            <person name="Turgeon B."/>
            <person name="Goodwin S."/>
            <person name="Spatafora J."/>
            <person name="Crous P."/>
            <person name="Grigoriev I."/>
        </authorList>
    </citation>
    <scope>NUCLEOTIDE SEQUENCE</scope>
    <source>
        <strain evidence="2">CBS 115976</strain>
    </source>
</reference>
<feature type="compositionally biased region" description="Polar residues" evidence="1">
    <location>
        <begin position="58"/>
        <end position="71"/>
    </location>
</feature>
<dbReference type="AlphaFoldDB" id="A0A6A6TWS6"/>
<feature type="region of interest" description="Disordered" evidence="1">
    <location>
        <begin position="51"/>
        <end position="109"/>
    </location>
</feature>
<evidence type="ECO:0000256" key="1">
    <source>
        <dbReference type="SAM" id="MobiDB-lite"/>
    </source>
</evidence>